<gene>
    <name evidence="3" type="ORF">RM539_17975</name>
</gene>
<keyword evidence="2" id="KW-1133">Transmembrane helix</keyword>
<evidence type="ECO:0000256" key="1">
    <source>
        <dbReference type="SAM" id="MobiDB-lite"/>
    </source>
</evidence>
<evidence type="ECO:0000256" key="2">
    <source>
        <dbReference type="SAM" id="Phobius"/>
    </source>
</evidence>
<dbReference type="RefSeq" id="WP_311504807.1">
    <property type="nucleotide sequence ID" value="NZ_JAVRHK010000022.1"/>
</dbReference>
<keyword evidence="4" id="KW-1185">Reference proteome</keyword>
<keyword evidence="2" id="KW-0472">Membrane</keyword>
<organism evidence="3 4">
    <name type="scientific">Autumnicola musiva</name>
    <dbReference type="NCBI Taxonomy" id="3075589"/>
    <lineage>
        <taxon>Bacteria</taxon>
        <taxon>Pseudomonadati</taxon>
        <taxon>Bacteroidota</taxon>
        <taxon>Flavobacteriia</taxon>
        <taxon>Flavobacteriales</taxon>
        <taxon>Flavobacteriaceae</taxon>
        <taxon>Autumnicola</taxon>
    </lineage>
</organism>
<evidence type="ECO:0000313" key="4">
    <source>
        <dbReference type="Proteomes" id="UP001262582"/>
    </source>
</evidence>
<name>A0ABU3DAD9_9FLAO</name>
<proteinExistence type="predicted"/>
<dbReference type="EMBL" id="JAVRHK010000022">
    <property type="protein sequence ID" value="MDT0678474.1"/>
    <property type="molecule type" value="Genomic_DNA"/>
</dbReference>
<protein>
    <submittedName>
        <fullName evidence="3">Uncharacterized protein</fullName>
    </submittedName>
</protein>
<sequence>MRIFWKTLRSLQPDFIGEGVLLNFLLIIKIERVAFLVYGVGSIAVVITIYLWIKVIRQNNLYKEEISQELEELWYLKKKNKDQQRGGKPKKYQEEQSHNNT</sequence>
<dbReference type="Proteomes" id="UP001262582">
    <property type="component" value="Unassembled WGS sequence"/>
</dbReference>
<evidence type="ECO:0000313" key="3">
    <source>
        <dbReference type="EMBL" id="MDT0678474.1"/>
    </source>
</evidence>
<reference evidence="3 4" key="1">
    <citation type="submission" date="2023-09" db="EMBL/GenBank/DDBJ databases">
        <authorList>
            <person name="Rey-Velasco X."/>
        </authorList>
    </citation>
    <scope>NUCLEOTIDE SEQUENCE [LARGE SCALE GENOMIC DNA]</scope>
    <source>
        <strain evidence="3 4">F117</strain>
    </source>
</reference>
<comment type="caution">
    <text evidence="3">The sequence shown here is derived from an EMBL/GenBank/DDBJ whole genome shotgun (WGS) entry which is preliminary data.</text>
</comment>
<keyword evidence="2" id="KW-0812">Transmembrane</keyword>
<feature type="transmembrane region" description="Helical" evidence="2">
    <location>
        <begin position="33"/>
        <end position="53"/>
    </location>
</feature>
<accession>A0ABU3DAD9</accession>
<feature type="region of interest" description="Disordered" evidence="1">
    <location>
        <begin position="80"/>
        <end position="101"/>
    </location>
</feature>
<feature type="compositionally biased region" description="Basic and acidic residues" evidence="1">
    <location>
        <begin position="81"/>
        <end position="101"/>
    </location>
</feature>